<dbReference type="PANTHER" id="PTHR11165">
    <property type="entry name" value="SKP1"/>
    <property type="match status" value="1"/>
</dbReference>
<dbReference type="Gene3D" id="3.30.710.10">
    <property type="entry name" value="Potassium Channel Kv1.1, Chain A"/>
    <property type="match status" value="1"/>
</dbReference>
<feature type="domain" description="SKP1 component dimerisation" evidence="6">
    <location>
        <begin position="139"/>
        <end position="184"/>
    </location>
</feature>
<dbReference type="OMA" id="CARSISK"/>
<evidence type="ECO:0000313" key="8">
    <source>
        <dbReference type="EnsemblPlants" id="OB07G28290.1"/>
    </source>
</evidence>
<gene>
    <name evidence="8" type="primary">LOC102716433</name>
</gene>
<dbReference type="InterPro" id="IPR016897">
    <property type="entry name" value="SKP1"/>
</dbReference>
<dbReference type="GO" id="GO:0006511">
    <property type="term" value="P:ubiquitin-dependent protein catabolic process"/>
    <property type="evidence" value="ECO:0007669"/>
    <property type="project" value="InterPro"/>
</dbReference>
<accession>J3MN47</accession>
<dbReference type="InterPro" id="IPR016072">
    <property type="entry name" value="Skp1_comp_dimer"/>
</dbReference>
<dbReference type="GeneID" id="102716433"/>
<dbReference type="SMART" id="SM00512">
    <property type="entry name" value="Skp1"/>
    <property type="match status" value="1"/>
</dbReference>
<proteinExistence type="inferred from homology"/>
<feature type="compositionally biased region" description="Basic and acidic residues" evidence="5">
    <location>
        <begin position="8"/>
        <end position="22"/>
    </location>
</feature>
<dbReference type="EnsemblPlants" id="OB07G28290.1">
    <property type="protein sequence ID" value="OB07G28290.1"/>
    <property type="gene ID" value="OB07G28290"/>
</dbReference>
<dbReference type="SUPFAM" id="SSF81382">
    <property type="entry name" value="Skp1 dimerisation domain-like"/>
    <property type="match status" value="1"/>
</dbReference>
<comment type="similarity">
    <text evidence="2 4">Belongs to the SKP1 family.</text>
</comment>
<dbReference type="Pfam" id="PF01466">
    <property type="entry name" value="Skp1"/>
    <property type="match status" value="1"/>
</dbReference>
<keyword evidence="3 4" id="KW-0833">Ubl conjugation pathway</keyword>
<organism evidence="8">
    <name type="scientific">Oryza brachyantha</name>
    <name type="common">malo sina</name>
    <dbReference type="NCBI Taxonomy" id="4533"/>
    <lineage>
        <taxon>Eukaryota</taxon>
        <taxon>Viridiplantae</taxon>
        <taxon>Streptophyta</taxon>
        <taxon>Embryophyta</taxon>
        <taxon>Tracheophyta</taxon>
        <taxon>Spermatophyta</taxon>
        <taxon>Magnoliopsida</taxon>
        <taxon>Liliopsida</taxon>
        <taxon>Poales</taxon>
        <taxon>Poaceae</taxon>
        <taxon>BOP clade</taxon>
        <taxon>Oryzoideae</taxon>
        <taxon>Oryzeae</taxon>
        <taxon>Oryzinae</taxon>
        <taxon>Oryza</taxon>
    </lineage>
</organism>
<dbReference type="GO" id="GO:0016567">
    <property type="term" value="P:protein ubiquitination"/>
    <property type="evidence" value="ECO:0007669"/>
    <property type="project" value="UniProtKB-UniRule"/>
</dbReference>
<comment type="subunit">
    <text evidence="4">Part of a SCF (SKP1-cullin-F-box) protein ligase complex.</text>
</comment>
<dbReference type="HOGENOM" id="CLU_059252_6_1_1"/>
<dbReference type="InterPro" id="IPR001232">
    <property type="entry name" value="SKP1-like"/>
</dbReference>
<dbReference type="KEGG" id="obr:102716433"/>
<reference evidence="8" key="1">
    <citation type="journal article" date="2013" name="Nat. Commun.">
        <title>Whole-genome sequencing of Oryza brachyantha reveals mechanisms underlying Oryza genome evolution.</title>
        <authorList>
            <person name="Chen J."/>
            <person name="Huang Q."/>
            <person name="Gao D."/>
            <person name="Wang J."/>
            <person name="Lang Y."/>
            <person name="Liu T."/>
            <person name="Li B."/>
            <person name="Bai Z."/>
            <person name="Luis Goicoechea J."/>
            <person name="Liang C."/>
            <person name="Chen C."/>
            <person name="Zhang W."/>
            <person name="Sun S."/>
            <person name="Liao Y."/>
            <person name="Zhang X."/>
            <person name="Yang L."/>
            <person name="Song C."/>
            <person name="Wang M."/>
            <person name="Shi J."/>
            <person name="Liu G."/>
            <person name="Liu J."/>
            <person name="Zhou H."/>
            <person name="Zhou W."/>
            <person name="Yu Q."/>
            <person name="An N."/>
            <person name="Chen Y."/>
            <person name="Cai Q."/>
            <person name="Wang B."/>
            <person name="Liu B."/>
            <person name="Min J."/>
            <person name="Huang Y."/>
            <person name="Wu H."/>
            <person name="Li Z."/>
            <person name="Zhang Y."/>
            <person name="Yin Y."/>
            <person name="Song W."/>
            <person name="Jiang J."/>
            <person name="Jackson S.A."/>
            <person name="Wing R.A."/>
            <person name="Wang J."/>
            <person name="Chen M."/>
        </authorList>
    </citation>
    <scope>NUCLEOTIDE SEQUENCE [LARGE SCALE GENOMIC DNA]</scope>
    <source>
        <strain evidence="8">cv. IRGC 101232</strain>
    </source>
</reference>
<comment type="function">
    <text evidence="4">Involved in ubiquitination and subsequent proteasomal degradation of target proteins. Together with CUL1, RBX1 and a F-box protein, it forms a SCF E3 ubiquitin ligase complex. The functional specificity of this complex depends on the type of F-box protein. In the SCF complex, it serves as an adapter that links the F-box protein to CUL1.</text>
</comment>
<evidence type="ECO:0000256" key="4">
    <source>
        <dbReference type="PIRNR" id="PIRNR028729"/>
    </source>
</evidence>
<keyword evidence="9" id="KW-1185">Reference proteome</keyword>
<evidence type="ECO:0000256" key="5">
    <source>
        <dbReference type="SAM" id="MobiDB-lite"/>
    </source>
</evidence>
<evidence type="ECO:0000256" key="1">
    <source>
        <dbReference type="ARBA" id="ARBA00004906"/>
    </source>
</evidence>
<dbReference type="GO" id="GO:0009867">
    <property type="term" value="P:jasmonic acid mediated signaling pathway"/>
    <property type="evidence" value="ECO:0007669"/>
    <property type="project" value="UniProtKB-ARBA"/>
</dbReference>
<dbReference type="UniPathway" id="UPA00143"/>
<feature type="region of interest" description="Disordered" evidence="5">
    <location>
        <begin position="1"/>
        <end position="40"/>
    </location>
</feature>
<dbReference type="STRING" id="4533.J3MN47"/>
<evidence type="ECO:0000256" key="3">
    <source>
        <dbReference type="ARBA" id="ARBA00022786"/>
    </source>
</evidence>
<dbReference type="OrthoDB" id="652070at2759"/>
<dbReference type="Proteomes" id="UP000006038">
    <property type="component" value="Chromosome 7"/>
</dbReference>
<dbReference type="Pfam" id="PF03931">
    <property type="entry name" value="Skp1_POZ"/>
    <property type="match status" value="1"/>
</dbReference>
<dbReference type="RefSeq" id="XP_006658838.1">
    <property type="nucleotide sequence ID" value="XM_006658775.3"/>
</dbReference>
<feature type="domain" description="SKP1 component POZ" evidence="7">
    <location>
        <begin position="41"/>
        <end position="99"/>
    </location>
</feature>
<sequence>MALGNREAAGEKLVPEALEKAAPEAAVEGADEREEKGSDRMIHLKSNDGRPYDVSEAAARMSKFIAKMIDDNCADPYIPLYNVDYKTLALLMRYCDKHTADTADEEGLKAWDKDFINGLDKDSIFKVIMASNYLYIDVLLDLACKKIADMIRGKTPEEIREAFNIRNDLTEEEEKEIRQEHAWAFV</sequence>
<dbReference type="InterPro" id="IPR036296">
    <property type="entry name" value="SKP1-like_dim_sf"/>
</dbReference>
<dbReference type="AlphaFoldDB" id="J3MN47"/>
<evidence type="ECO:0000259" key="6">
    <source>
        <dbReference type="Pfam" id="PF01466"/>
    </source>
</evidence>
<dbReference type="eggNOG" id="KOG1724">
    <property type="taxonomic scope" value="Eukaryota"/>
</dbReference>
<comment type="pathway">
    <text evidence="1 4">Protein modification; protein ubiquitination.</text>
</comment>
<evidence type="ECO:0000259" key="7">
    <source>
        <dbReference type="Pfam" id="PF03931"/>
    </source>
</evidence>
<evidence type="ECO:0000313" key="9">
    <source>
        <dbReference type="Proteomes" id="UP000006038"/>
    </source>
</evidence>
<reference evidence="8" key="2">
    <citation type="submission" date="2013-04" db="UniProtKB">
        <authorList>
            <consortium name="EnsemblPlants"/>
        </authorList>
    </citation>
    <scope>IDENTIFICATION</scope>
</reference>
<dbReference type="FunFam" id="3.30.710.10:FF:000026">
    <property type="entry name" value="E3 ubiquitin ligase complex SCF subunit"/>
    <property type="match status" value="1"/>
</dbReference>
<name>J3MN47_ORYBR</name>
<dbReference type="PIRSF" id="PIRSF028729">
    <property type="entry name" value="E3_ubiquit_lig_SCF_Skp"/>
    <property type="match status" value="1"/>
</dbReference>
<dbReference type="Gramene" id="OB07G28290.1">
    <property type="protein sequence ID" value="OB07G28290.1"/>
    <property type="gene ID" value="OB07G28290"/>
</dbReference>
<dbReference type="InterPro" id="IPR011333">
    <property type="entry name" value="SKP1/BTB/POZ_sf"/>
</dbReference>
<protein>
    <recommendedName>
        <fullName evidence="4">SKP1-like protein</fullName>
    </recommendedName>
</protein>
<dbReference type="SUPFAM" id="SSF54695">
    <property type="entry name" value="POZ domain"/>
    <property type="match status" value="1"/>
</dbReference>
<evidence type="ECO:0000256" key="2">
    <source>
        <dbReference type="ARBA" id="ARBA00009993"/>
    </source>
</evidence>
<dbReference type="InterPro" id="IPR016073">
    <property type="entry name" value="Skp1_comp_POZ"/>
</dbReference>